<dbReference type="Gene3D" id="3.40.50.1000">
    <property type="entry name" value="HAD superfamily/HAD-like"/>
    <property type="match status" value="1"/>
</dbReference>
<dbReference type="Gene3D" id="1.10.150.400">
    <property type="match status" value="1"/>
</dbReference>
<dbReference type="Proteomes" id="UP000238899">
    <property type="component" value="Unassembled WGS sequence"/>
</dbReference>
<dbReference type="RefSeq" id="WP_105094832.1">
    <property type="nucleotide sequence ID" value="NZ_PPDD01000015.1"/>
</dbReference>
<evidence type="ECO:0000313" key="1">
    <source>
        <dbReference type="EMBL" id="PQL57106.1"/>
    </source>
</evidence>
<dbReference type="EMBL" id="PPDD01000015">
    <property type="protein sequence ID" value="PQL57106.1"/>
    <property type="molecule type" value="Genomic_DNA"/>
</dbReference>
<protein>
    <recommendedName>
        <fullName evidence="3">Haloacid dehalogenase-like hydrolase</fullName>
    </recommendedName>
</protein>
<proteinExistence type="predicted"/>
<keyword evidence="2" id="KW-1185">Reference proteome</keyword>
<gene>
    <name evidence="1" type="ORF">VCHSUH03_09390</name>
</gene>
<sequence length="630" mass="73387">MDLVLQQAIDVHPVITFDVYDTLLRRIVSKDRDLWKLVDQEWEKRFGAKSFNFYNERSKADKIARKAYDYSEVNIDEIYEHLSNLIGEDNAKRCKTLELEFEHTLVTPNKPIVDAFYYALSKGKDVYIISDMYLRHADVESALENIGVKGYKKLFVSCEYRATKHESGELYKIVSQDINADITNILHIGNDKNADVNKASAVGADTYWVREQSNTHYIDEKKSDISLDFSLLNGFISKYSKEEDNLAYKLGFEVFGPIISGFLYWIGQHKIKEELDKVIFLARDGYILEDICKENHILGDTEYFYLSRRSMIVPMIQYQENLEDILNLYKSWPTKSSATILFDKLGLENNFNLLHQFGISESEEFTKQELIQDNRIANLFDSVKHIVYENSINESNLLKQYIESLGSNIRIGVVDLGSGTIYNGLVEFTKYHNIDIEWIPLYFQNTQCPNHSYMDISNNPNLKSALRFGYLFLEIFFTAPHGTTLGYISQLNKVQPVLSKYEYDTCPDKYKSRLLDLHRGAKDFYNVFPHQLVDETSSSLIFSNIETFLLHPSNLDIEYWGEFPFFENYYIYNSMIKSRNIVEYIKHPKLLVSDMRSSLWLSGFLRKLIGNNLGIEIISKLYLLKAKYMQ</sequence>
<dbReference type="InterPro" id="IPR023214">
    <property type="entry name" value="HAD_sf"/>
</dbReference>
<accession>A0ABX5C0V1</accession>
<organism evidence="1 2">
    <name type="scientific">Veillonella infantium</name>
    <dbReference type="NCBI Taxonomy" id="1911679"/>
    <lineage>
        <taxon>Bacteria</taxon>
        <taxon>Bacillati</taxon>
        <taxon>Bacillota</taxon>
        <taxon>Negativicutes</taxon>
        <taxon>Veillonellales</taxon>
        <taxon>Veillonellaceae</taxon>
        <taxon>Veillonella</taxon>
    </lineage>
</organism>
<evidence type="ECO:0000313" key="2">
    <source>
        <dbReference type="Proteomes" id="UP000238899"/>
    </source>
</evidence>
<name>A0ABX5C0V1_9FIRM</name>
<dbReference type="SUPFAM" id="SSF56784">
    <property type="entry name" value="HAD-like"/>
    <property type="match status" value="1"/>
</dbReference>
<dbReference type="InterPro" id="IPR036412">
    <property type="entry name" value="HAD-like_sf"/>
</dbReference>
<reference evidence="1 2" key="1">
    <citation type="journal article" date="2018" name="Int. J. Syst. Evol. Microbiol.">
        <title>Veillonella infantium sp. nov., an anaerobic, Gram-stain-negative coccus isolated from tongue biofilm of a Thai child.</title>
        <authorList>
            <person name="Mashima I."/>
            <person name="Liao Y.C."/>
            <person name="Miyakawa H."/>
            <person name="Theodorea C.F."/>
            <person name="Thawboon B."/>
            <person name="Thaweboon S."/>
            <person name="Scannapieco F.A."/>
            <person name="Nakazawa F."/>
        </authorList>
    </citation>
    <scope>NUCLEOTIDE SEQUENCE [LARGE SCALE GENOMIC DNA]</scope>
    <source>
        <strain evidence="1 2">T11011-4</strain>
    </source>
</reference>
<comment type="caution">
    <text evidence="1">The sequence shown here is derived from an EMBL/GenBank/DDBJ whole genome shotgun (WGS) entry which is preliminary data.</text>
</comment>
<evidence type="ECO:0008006" key="3">
    <source>
        <dbReference type="Google" id="ProtNLM"/>
    </source>
</evidence>